<keyword evidence="3" id="KW-1185">Reference proteome</keyword>
<keyword evidence="1" id="KW-1133">Transmembrane helix</keyword>
<accession>A0ABX7Q9B0</accession>
<evidence type="ECO:0000313" key="3">
    <source>
        <dbReference type="Proteomes" id="UP000663440"/>
    </source>
</evidence>
<dbReference type="EMBL" id="CP071448">
    <property type="protein sequence ID" value="QSW87606.1"/>
    <property type="molecule type" value="Genomic_DNA"/>
</dbReference>
<evidence type="ECO:0000313" key="2">
    <source>
        <dbReference type="EMBL" id="QSW87606.1"/>
    </source>
</evidence>
<sequence length="105" mass="12029">MYNINPFLLLILPLIFQLVLGRMAIRKTIRFHFLTVSLISFILQLGFSYLAIEIVSQKLNEAANGRVHCGMPIVGVVFMDLLCIGALITIIIVQYFLKRRYEKAQ</sequence>
<proteinExistence type="predicted"/>
<gene>
    <name evidence="2" type="ORF">J0383_15080</name>
</gene>
<feature type="transmembrane region" description="Helical" evidence="1">
    <location>
        <begin position="32"/>
        <end position="52"/>
    </location>
</feature>
<dbReference type="RefSeq" id="WP_207294832.1">
    <property type="nucleotide sequence ID" value="NZ_CP071448.1"/>
</dbReference>
<dbReference type="Proteomes" id="UP000663440">
    <property type="component" value="Chromosome"/>
</dbReference>
<name>A0ABX7Q9B0_9FLAO</name>
<reference evidence="2 3" key="1">
    <citation type="submission" date="2021-03" db="EMBL/GenBank/DDBJ databases">
        <title>Flavobacterium kribbensis sp. nov, an endophytic bacteria, isolated from soybean.</title>
        <authorList>
            <person name="Lee J."/>
            <person name="Seo J."/>
        </authorList>
    </citation>
    <scope>NUCLEOTIDE SEQUENCE [LARGE SCALE GENOMIC DNA]</scope>
    <source>
        <strain evidence="2 3">BB8</strain>
    </source>
</reference>
<keyword evidence="1" id="KW-0472">Membrane</keyword>
<organism evidence="2 3">
    <name type="scientific">Flavobacterium endoglycinae</name>
    <dbReference type="NCBI Taxonomy" id="2816357"/>
    <lineage>
        <taxon>Bacteria</taxon>
        <taxon>Pseudomonadati</taxon>
        <taxon>Bacteroidota</taxon>
        <taxon>Flavobacteriia</taxon>
        <taxon>Flavobacteriales</taxon>
        <taxon>Flavobacteriaceae</taxon>
        <taxon>Flavobacterium</taxon>
    </lineage>
</organism>
<evidence type="ECO:0000256" key="1">
    <source>
        <dbReference type="SAM" id="Phobius"/>
    </source>
</evidence>
<feature type="transmembrane region" description="Helical" evidence="1">
    <location>
        <begin position="72"/>
        <end position="97"/>
    </location>
</feature>
<feature type="transmembrane region" description="Helical" evidence="1">
    <location>
        <begin position="6"/>
        <end position="25"/>
    </location>
</feature>
<keyword evidence="1" id="KW-0812">Transmembrane</keyword>
<evidence type="ECO:0008006" key="4">
    <source>
        <dbReference type="Google" id="ProtNLM"/>
    </source>
</evidence>
<protein>
    <recommendedName>
        <fullName evidence="4">MotA/TolQ/ExbB proton channel domain-containing protein</fullName>
    </recommendedName>
</protein>